<protein>
    <submittedName>
        <fullName evidence="2">Uncharacterized protein</fullName>
    </submittedName>
</protein>
<dbReference type="Proteomes" id="UP000291343">
    <property type="component" value="Unassembled WGS sequence"/>
</dbReference>
<dbReference type="InParanoid" id="A0A482WW83"/>
<accession>A0A482WW83</accession>
<comment type="caution">
    <text evidence="2">The sequence shown here is derived from an EMBL/GenBank/DDBJ whole genome shotgun (WGS) entry which is preliminary data.</text>
</comment>
<feature type="compositionally biased region" description="Basic residues" evidence="1">
    <location>
        <begin position="102"/>
        <end position="116"/>
    </location>
</feature>
<name>A0A482WW83_LAOST</name>
<evidence type="ECO:0000313" key="2">
    <source>
        <dbReference type="EMBL" id="RZF37596.1"/>
    </source>
</evidence>
<feature type="region of interest" description="Disordered" evidence="1">
    <location>
        <begin position="76"/>
        <end position="116"/>
    </location>
</feature>
<reference evidence="2 3" key="1">
    <citation type="journal article" date="2017" name="Gigascience">
        <title>Genome sequence of the small brown planthopper, Laodelphax striatellus.</title>
        <authorList>
            <person name="Zhu J."/>
            <person name="Jiang F."/>
            <person name="Wang X."/>
            <person name="Yang P."/>
            <person name="Bao Y."/>
            <person name="Zhao W."/>
            <person name="Wang W."/>
            <person name="Lu H."/>
            <person name="Wang Q."/>
            <person name="Cui N."/>
            <person name="Li J."/>
            <person name="Chen X."/>
            <person name="Luo L."/>
            <person name="Yu J."/>
            <person name="Kang L."/>
            <person name="Cui F."/>
        </authorList>
    </citation>
    <scope>NUCLEOTIDE SEQUENCE [LARGE SCALE GENOMIC DNA]</scope>
    <source>
        <strain evidence="2">Lst14</strain>
    </source>
</reference>
<gene>
    <name evidence="2" type="ORF">LSTR_LSTR003161</name>
</gene>
<organism evidence="2 3">
    <name type="scientific">Laodelphax striatellus</name>
    <name type="common">Small brown planthopper</name>
    <name type="synonym">Delphax striatella</name>
    <dbReference type="NCBI Taxonomy" id="195883"/>
    <lineage>
        <taxon>Eukaryota</taxon>
        <taxon>Metazoa</taxon>
        <taxon>Ecdysozoa</taxon>
        <taxon>Arthropoda</taxon>
        <taxon>Hexapoda</taxon>
        <taxon>Insecta</taxon>
        <taxon>Pterygota</taxon>
        <taxon>Neoptera</taxon>
        <taxon>Paraneoptera</taxon>
        <taxon>Hemiptera</taxon>
        <taxon>Auchenorrhyncha</taxon>
        <taxon>Fulgoroidea</taxon>
        <taxon>Delphacidae</taxon>
        <taxon>Criomorphinae</taxon>
        <taxon>Laodelphax</taxon>
    </lineage>
</organism>
<evidence type="ECO:0000313" key="3">
    <source>
        <dbReference type="Proteomes" id="UP000291343"/>
    </source>
</evidence>
<sequence length="116" mass="13132">MTGNLLHKLAIDSEKPSVYRARKLTLAFPRSGKSRRALGKCVGNLVRSLTPQPVAPGNLFSAFSQSEGEGVIQVAKVEQEEEKDKERGGEEEEVAEEEEKRKREKGRKRRRKGERR</sequence>
<dbReference type="AlphaFoldDB" id="A0A482WW83"/>
<dbReference type="EMBL" id="QKKF02023800">
    <property type="protein sequence ID" value="RZF37596.1"/>
    <property type="molecule type" value="Genomic_DNA"/>
</dbReference>
<keyword evidence="3" id="KW-1185">Reference proteome</keyword>
<evidence type="ECO:0000256" key="1">
    <source>
        <dbReference type="SAM" id="MobiDB-lite"/>
    </source>
</evidence>
<proteinExistence type="predicted"/>